<dbReference type="PANTHER" id="PTHR30509">
    <property type="entry name" value="P-HYDROXYBENZOIC ACID EFFLUX PUMP SUBUNIT-RELATED"/>
    <property type="match status" value="1"/>
</dbReference>
<keyword evidence="3" id="KW-1003">Cell membrane</keyword>
<keyword evidence="5 7" id="KW-1133">Transmembrane helix</keyword>
<dbReference type="EMBL" id="VHLH01000001">
    <property type="protein sequence ID" value="TPW32926.1"/>
    <property type="molecule type" value="Genomic_DNA"/>
</dbReference>
<dbReference type="InterPro" id="IPR006726">
    <property type="entry name" value="PHBA_efflux_AaeB/fusaric-R"/>
</dbReference>
<evidence type="ECO:0000256" key="1">
    <source>
        <dbReference type="ARBA" id="ARBA00004651"/>
    </source>
</evidence>
<dbReference type="Pfam" id="PF04632">
    <property type="entry name" value="FUSC"/>
    <property type="match status" value="1"/>
</dbReference>
<keyword evidence="6 7" id="KW-0472">Membrane</keyword>
<keyword evidence="4 7" id="KW-0812">Transmembrane</keyword>
<dbReference type="AlphaFoldDB" id="A0A506UHY9"/>
<feature type="transmembrane region" description="Helical" evidence="7">
    <location>
        <begin position="518"/>
        <end position="543"/>
    </location>
</feature>
<dbReference type="Proteomes" id="UP000320314">
    <property type="component" value="Unassembled WGS sequence"/>
</dbReference>
<feature type="transmembrane region" description="Helical" evidence="7">
    <location>
        <begin position="496"/>
        <end position="512"/>
    </location>
</feature>
<evidence type="ECO:0000256" key="2">
    <source>
        <dbReference type="ARBA" id="ARBA00022448"/>
    </source>
</evidence>
<feature type="transmembrane region" description="Helical" evidence="7">
    <location>
        <begin position="416"/>
        <end position="434"/>
    </location>
</feature>
<feature type="transmembrane region" description="Helical" evidence="7">
    <location>
        <begin position="85"/>
        <end position="102"/>
    </location>
</feature>
<organism evidence="8 9">
    <name type="scientific">Pararhizobium mangrovi</name>
    <dbReference type="NCBI Taxonomy" id="2590452"/>
    <lineage>
        <taxon>Bacteria</taxon>
        <taxon>Pseudomonadati</taxon>
        <taxon>Pseudomonadota</taxon>
        <taxon>Alphaproteobacteria</taxon>
        <taxon>Hyphomicrobiales</taxon>
        <taxon>Rhizobiaceae</taxon>
        <taxon>Rhizobium/Agrobacterium group</taxon>
        <taxon>Pararhizobium</taxon>
    </lineage>
</organism>
<feature type="transmembrane region" description="Helical" evidence="7">
    <location>
        <begin position="387"/>
        <end position="410"/>
    </location>
</feature>
<feature type="transmembrane region" description="Helical" evidence="7">
    <location>
        <begin position="446"/>
        <end position="464"/>
    </location>
</feature>
<feature type="transmembrane region" description="Helical" evidence="7">
    <location>
        <begin position="108"/>
        <end position="126"/>
    </location>
</feature>
<keyword evidence="2" id="KW-0813">Transport</keyword>
<dbReference type="GO" id="GO:0005886">
    <property type="term" value="C:plasma membrane"/>
    <property type="evidence" value="ECO:0007669"/>
    <property type="project" value="UniProtKB-SubCell"/>
</dbReference>
<keyword evidence="9" id="KW-1185">Reference proteome</keyword>
<name>A0A506UHY9_9HYPH</name>
<feature type="transmembrane region" description="Helical" evidence="7">
    <location>
        <begin position="36"/>
        <end position="64"/>
    </location>
</feature>
<evidence type="ECO:0000256" key="5">
    <source>
        <dbReference type="ARBA" id="ARBA00022989"/>
    </source>
</evidence>
<evidence type="ECO:0000256" key="3">
    <source>
        <dbReference type="ARBA" id="ARBA00022475"/>
    </source>
</evidence>
<proteinExistence type="predicted"/>
<reference evidence="8 9" key="1">
    <citation type="submission" date="2019-06" db="EMBL/GenBank/DDBJ databases">
        <authorList>
            <person name="Li M."/>
        </authorList>
    </citation>
    <scope>NUCLEOTIDE SEQUENCE [LARGE SCALE GENOMIC DNA]</scope>
    <source>
        <strain evidence="8 9">BGMRC6574</strain>
    </source>
</reference>
<evidence type="ECO:0000256" key="6">
    <source>
        <dbReference type="ARBA" id="ARBA00023136"/>
    </source>
</evidence>
<protein>
    <submittedName>
        <fullName evidence="8">FUSC family protein</fullName>
    </submittedName>
</protein>
<evidence type="ECO:0000256" key="7">
    <source>
        <dbReference type="SAM" id="Phobius"/>
    </source>
</evidence>
<evidence type="ECO:0000256" key="4">
    <source>
        <dbReference type="ARBA" id="ARBA00022692"/>
    </source>
</evidence>
<dbReference type="OrthoDB" id="9807111at2"/>
<evidence type="ECO:0000313" key="8">
    <source>
        <dbReference type="EMBL" id="TPW32926.1"/>
    </source>
</evidence>
<feature type="transmembrane region" description="Helical" evidence="7">
    <location>
        <begin position="169"/>
        <end position="190"/>
    </location>
</feature>
<dbReference type="RefSeq" id="WP_141165230.1">
    <property type="nucleotide sequence ID" value="NZ_VHLH01000001.1"/>
</dbReference>
<dbReference type="PANTHER" id="PTHR30509:SF9">
    <property type="entry name" value="MULTIDRUG RESISTANCE PROTEIN MDTO"/>
    <property type="match status" value="1"/>
</dbReference>
<evidence type="ECO:0000313" key="9">
    <source>
        <dbReference type="Proteomes" id="UP000320314"/>
    </source>
</evidence>
<feature type="transmembrane region" description="Helical" evidence="7">
    <location>
        <begin position="133"/>
        <end position="149"/>
    </location>
</feature>
<comment type="caution">
    <text evidence="8">The sequence shown here is derived from an EMBL/GenBank/DDBJ whole genome shotgun (WGS) entry which is preliminary data.</text>
</comment>
<sequence>MSAAGSARSRDAATTLVRRLAACVRDAGFDPERFRFASAITLAAIGALYFAFLVNLPNTYWALLTIPLVMRQQSGATVWRSSARLIGTLSGMVVGLVIVAFFDQNVFAIVAVLSLWLFAMGVLARFEMGSDAYAYGVAGLTALIIVLDTRSDGGQAFSYAVSRSTETVIAIIAGFVVGLVLLPRSTLPLVRSSLGEARAKVFETIRLAIDRESEPSAEMQRGFTADLRTVFSNMRSASFERTSPNGSLPRMRAQANALIETLATAEAFSFALAHAERGDAVPQPVEEARRRLAKLFDDLGEGEPDAEEAEERSGRFAALRDELGETISAYAFAEEPDADKLDTVSGLYRVRQLAARLADLYAADAAVLDPKRTFKTVKPTQTRYRDLVAALEIGSRPAIAFALVATFWLFSGWANGRVLALITGALSLLVPTIAPRAALAAAGRNIATGFLTMVPVALLLMVLLPHVQTFWEFAVLIGAPIFVLFYLFAGGPQLPIAIGGTIMLAIGLQPANTPSYDAARLINTGVTLSIMPVLFVSAVTILFPNTTAHVRRHLKRGTDKLFRKAIRRRLDEPGFFGQFVDLLGDYGGDLDVDDETNRRLIGRSRGVALVVHEICGIRNSKGTIPEHADRRLGEIAEEAARAGPQADLSSLLDRVEAVGHDARRRLATTDDAGNSAAFRTVMAAELLHAMIHQRRLCLPGKTT</sequence>
<comment type="subcellular location">
    <subcellularLocation>
        <location evidence="1">Cell membrane</location>
        <topology evidence="1">Multi-pass membrane protein</topology>
    </subcellularLocation>
</comment>
<dbReference type="GO" id="GO:0022857">
    <property type="term" value="F:transmembrane transporter activity"/>
    <property type="evidence" value="ECO:0007669"/>
    <property type="project" value="InterPro"/>
</dbReference>
<gene>
    <name evidence="8" type="ORF">FJU11_01535</name>
</gene>
<accession>A0A506UHY9</accession>